<keyword evidence="5" id="KW-0574">Periplasm</keyword>
<dbReference type="Pfam" id="PF00034">
    <property type="entry name" value="Cytochrom_C"/>
    <property type="match status" value="1"/>
</dbReference>
<keyword evidence="7 9" id="KW-0408">Iron</keyword>
<dbReference type="Proteomes" id="UP000462362">
    <property type="component" value="Unassembled WGS sequence"/>
</dbReference>
<dbReference type="GO" id="GO:0009055">
    <property type="term" value="F:electron transfer activity"/>
    <property type="evidence" value="ECO:0007669"/>
    <property type="project" value="InterPro"/>
</dbReference>
<dbReference type="Pfam" id="PF03150">
    <property type="entry name" value="CCP_MauG"/>
    <property type="match status" value="1"/>
</dbReference>
<protein>
    <submittedName>
        <fullName evidence="11">C-type cytochrome</fullName>
    </submittedName>
</protein>
<feature type="binding site" description="covalent" evidence="8">
    <location>
        <position position="58"/>
    </location>
    <ligand>
        <name>heme c</name>
        <dbReference type="ChEBI" id="CHEBI:61717"/>
        <label>1</label>
    </ligand>
</feature>
<evidence type="ECO:0000313" key="12">
    <source>
        <dbReference type="Proteomes" id="UP000462362"/>
    </source>
</evidence>
<dbReference type="SUPFAM" id="SSF46626">
    <property type="entry name" value="Cytochrome c"/>
    <property type="match status" value="2"/>
</dbReference>
<dbReference type="PIRSF" id="PIRSF000294">
    <property type="entry name" value="Cytochrome-c_peroxidase"/>
    <property type="match status" value="1"/>
</dbReference>
<keyword evidence="3 9" id="KW-0479">Metal-binding</keyword>
<feature type="binding site" description="covalent" evidence="8">
    <location>
        <position position="205"/>
    </location>
    <ligand>
        <name>heme c</name>
        <dbReference type="ChEBI" id="CHEBI:61717"/>
        <label>2</label>
    </ligand>
</feature>
<feature type="binding site" description="axial binding residue" evidence="9">
    <location>
        <position position="277"/>
    </location>
    <ligand>
        <name>heme c</name>
        <dbReference type="ChEBI" id="CHEBI:61717"/>
        <label>2</label>
    </ligand>
    <ligandPart>
        <name>Fe</name>
        <dbReference type="ChEBI" id="CHEBI:18248"/>
    </ligandPart>
</feature>
<feature type="domain" description="Cytochrome c" evidence="10">
    <location>
        <begin position="36"/>
        <end position="140"/>
    </location>
</feature>
<organism evidence="11 12">
    <name type="scientific">Parasutterella excrementihominis</name>
    <dbReference type="NCBI Taxonomy" id="487175"/>
    <lineage>
        <taxon>Bacteria</taxon>
        <taxon>Pseudomonadati</taxon>
        <taxon>Pseudomonadota</taxon>
        <taxon>Betaproteobacteria</taxon>
        <taxon>Burkholderiales</taxon>
        <taxon>Sutterellaceae</taxon>
        <taxon>Parasutterella</taxon>
    </lineage>
</organism>
<evidence type="ECO:0000256" key="4">
    <source>
        <dbReference type="ARBA" id="ARBA00022729"/>
    </source>
</evidence>
<evidence type="ECO:0000256" key="6">
    <source>
        <dbReference type="ARBA" id="ARBA00023002"/>
    </source>
</evidence>
<feature type="domain" description="Cytochrome c" evidence="10">
    <location>
        <begin position="188"/>
        <end position="302"/>
    </location>
</feature>
<dbReference type="InterPro" id="IPR026259">
    <property type="entry name" value="MauG/Cytc_peroxidase"/>
</dbReference>
<dbReference type="AlphaFoldDB" id="A0A6I3S9Y2"/>
<keyword evidence="2 8" id="KW-0349">Heme</keyword>
<evidence type="ECO:0000256" key="9">
    <source>
        <dbReference type="PIRSR" id="PIRSR000294-2"/>
    </source>
</evidence>
<dbReference type="GO" id="GO:0046872">
    <property type="term" value="F:metal ion binding"/>
    <property type="evidence" value="ECO:0007669"/>
    <property type="project" value="UniProtKB-KW"/>
</dbReference>
<feature type="binding site" description="axial binding residue" evidence="9">
    <location>
        <position position="62"/>
    </location>
    <ligand>
        <name>heme c</name>
        <dbReference type="ChEBI" id="CHEBI:61717"/>
        <label>1</label>
    </ligand>
    <ligandPart>
        <name>Fe</name>
        <dbReference type="ChEBI" id="CHEBI:18248"/>
    </ligandPart>
</feature>
<name>A0A6I3S9Y2_9BURK</name>
<feature type="binding site" description="axial binding residue" evidence="9">
    <location>
        <position position="206"/>
    </location>
    <ligand>
        <name>heme c</name>
        <dbReference type="ChEBI" id="CHEBI:61717"/>
        <label>2</label>
    </ligand>
    <ligandPart>
        <name>Fe</name>
        <dbReference type="ChEBI" id="CHEBI:18248"/>
    </ligandPart>
</feature>
<feature type="binding site" description="covalent" evidence="8">
    <location>
        <position position="61"/>
    </location>
    <ligand>
        <name>heme c</name>
        <dbReference type="ChEBI" id="CHEBI:61717"/>
        <label>1</label>
    </ligand>
</feature>
<dbReference type="InterPro" id="IPR051395">
    <property type="entry name" value="Cytochrome_c_Peroxidase/MauG"/>
</dbReference>
<keyword evidence="4" id="KW-0732">Signal</keyword>
<evidence type="ECO:0000259" key="10">
    <source>
        <dbReference type="PROSITE" id="PS51007"/>
    </source>
</evidence>
<dbReference type="PROSITE" id="PS51007">
    <property type="entry name" value="CYTC"/>
    <property type="match status" value="2"/>
</dbReference>
<accession>A0A6I3S9Y2</accession>
<proteinExistence type="predicted"/>
<sequence length="328" mass="35774">MRTKLIVGSLFAFTALSSSAALLDSVNIPQTPQQEAKIELGKMLWFDPRLSLSGKISCNSCHDLSTNGADTKPLSIGYAGRKGTVNSPTVFNAGKQIAQFWDGRAKNLAEQATGPITNPLEMAMTPELAEGVIRSIPGYRPYFEKAFGSKNPTFSEIAEALAAFESTLTTPNSPFERYVKGNKTALTQQQIDGLRLFRRSGCIMCHNGNLLGGTSFQKVGSVRPYITNNPSKGKMDITGKPWDEMMFKVPILLNIEKTAPYFHDGAIRTLPEAVGTMADIQLDANLSAKQVDDIVAFLHSLNGEVPKIEKPALPPSGPETRKYIEEVY</sequence>
<gene>
    <name evidence="11" type="ORF">GMD42_05490</name>
</gene>
<dbReference type="GO" id="GO:0042597">
    <property type="term" value="C:periplasmic space"/>
    <property type="evidence" value="ECO:0007669"/>
    <property type="project" value="UniProtKB-SubCell"/>
</dbReference>
<feature type="binding site" description="covalent" evidence="8">
    <location>
        <position position="202"/>
    </location>
    <ligand>
        <name>heme c</name>
        <dbReference type="ChEBI" id="CHEBI:61717"/>
        <label>2</label>
    </ligand>
</feature>
<dbReference type="InterPro" id="IPR009056">
    <property type="entry name" value="Cyt_c-like_dom"/>
</dbReference>
<evidence type="ECO:0000256" key="7">
    <source>
        <dbReference type="ARBA" id="ARBA00023004"/>
    </source>
</evidence>
<dbReference type="EMBL" id="WNCL01000012">
    <property type="protein sequence ID" value="MTU43080.1"/>
    <property type="molecule type" value="Genomic_DNA"/>
</dbReference>
<dbReference type="RefSeq" id="WP_149889043.1">
    <property type="nucleotide sequence ID" value="NZ_CATZBL010000048.1"/>
</dbReference>
<dbReference type="InterPro" id="IPR036909">
    <property type="entry name" value="Cyt_c-like_dom_sf"/>
</dbReference>
<reference evidence="11 12" key="1">
    <citation type="journal article" date="2019" name="Nat. Med.">
        <title>A library of human gut bacterial isolates paired with longitudinal multiomics data enables mechanistic microbiome research.</title>
        <authorList>
            <person name="Poyet M."/>
            <person name="Groussin M."/>
            <person name="Gibbons S.M."/>
            <person name="Avila-Pacheco J."/>
            <person name="Jiang X."/>
            <person name="Kearney S.M."/>
            <person name="Perrotta A.R."/>
            <person name="Berdy B."/>
            <person name="Zhao S."/>
            <person name="Lieberman T.D."/>
            <person name="Swanson P.K."/>
            <person name="Smith M."/>
            <person name="Roesemann S."/>
            <person name="Alexander J.E."/>
            <person name="Rich S.A."/>
            <person name="Livny J."/>
            <person name="Vlamakis H."/>
            <person name="Clish C."/>
            <person name="Bullock K."/>
            <person name="Deik A."/>
            <person name="Scott J."/>
            <person name="Pierce K.A."/>
            <person name="Xavier R.J."/>
            <person name="Alm E.J."/>
        </authorList>
    </citation>
    <scope>NUCLEOTIDE SEQUENCE [LARGE SCALE GENOMIC DNA]</scope>
    <source>
        <strain evidence="11 12">BIOML-A2</strain>
    </source>
</reference>
<keyword evidence="6" id="KW-0560">Oxidoreductase</keyword>
<dbReference type="PANTHER" id="PTHR30600:SF7">
    <property type="entry name" value="CYTOCHROME C PEROXIDASE-RELATED"/>
    <property type="match status" value="1"/>
</dbReference>
<evidence type="ECO:0000256" key="8">
    <source>
        <dbReference type="PIRSR" id="PIRSR000294-1"/>
    </source>
</evidence>
<dbReference type="InterPro" id="IPR004852">
    <property type="entry name" value="Di-haem_cyt_c_peroxidsae"/>
</dbReference>
<evidence type="ECO:0000313" key="11">
    <source>
        <dbReference type="EMBL" id="MTU43080.1"/>
    </source>
</evidence>
<evidence type="ECO:0000256" key="2">
    <source>
        <dbReference type="ARBA" id="ARBA00022617"/>
    </source>
</evidence>
<dbReference type="PANTHER" id="PTHR30600">
    <property type="entry name" value="CYTOCHROME C PEROXIDASE-RELATED"/>
    <property type="match status" value="1"/>
</dbReference>
<dbReference type="GO" id="GO:0020037">
    <property type="term" value="F:heme binding"/>
    <property type="evidence" value="ECO:0007669"/>
    <property type="project" value="InterPro"/>
</dbReference>
<comment type="cofactor">
    <cofactor evidence="8">
        <name>heme</name>
        <dbReference type="ChEBI" id="CHEBI:30413"/>
    </cofactor>
    <text evidence="8">Binds 2 heme groups.</text>
</comment>
<dbReference type="Gene3D" id="1.10.760.10">
    <property type="entry name" value="Cytochrome c-like domain"/>
    <property type="match status" value="2"/>
</dbReference>
<comment type="PTM">
    <text evidence="8">Binds 2 heme groups per subunit.</text>
</comment>
<evidence type="ECO:0000256" key="1">
    <source>
        <dbReference type="ARBA" id="ARBA00004418"/>
    </source>
</evidence>
<evidence type="ECO:0000256" key="3">
    <source>
        <dbReference type="ARBA" id="ARBA00022723"/>
    </source>
</evidence>
<comment type="caution">
    <text evidence="11">The sequence shown here is derived from an EMBL/GenBank/DDBJ whole genome shotgun (WGS) entry which is preliminary data.</text>
</comment>
<dbReference type="GO" id="GO:0004130">
    <property type="term" value="F:cytochrome-c peroxidase activity"/>
    <property type="evidence" value="ECO:0007669"/>
    <property type="project" value="TreeGrafter"/>
</dbReference>
<comment type="subcellular location">
    <subcellularLocation>
        <location evidence="1">Periplasm</location>
    </subcellularLocation>
</comment>
<evidence type="ECO:0000256" key="5">
    <source>
        <dbReference type="ARBA" id="ARBA00022764"/>
    </source>
</evidence>